<keyword evidence="4" id="KW-1185">Reference proteome</keyword>
<dbReference type="eggNOG" id="ENOG502ZEMQ">
    <property type="taxonomic scope" value="Bacteria"/>
</dbReference>
<keyword evidence="2" id="KW-1133">Transmembrane helix</keyword>
<keyword evidence="2" id="KW-0812">Transmembrane</keyword>
<evidence type="ECO:0000256" key="2">
    <source>
        <dbReference type="SAM" id="Phobius"/>
    </source>
</evidence>
<reference evidence="3 4" key="2">
    <citation type="journal article" date="2010" name="Stand. Genomic Sci.">
        <title>Complete genome sequence of Desulfohalobium retbaense type strain (HR(100)).</title>
        <authorList>
            <person name="Spring S."/>
            <person name="Nolan M."/>
            <person name="Lapidus A."/>
            <person name="Glavina Del Rio T."/>
            <person name="Copeland A."/>
            <person name="Tice H."/>
            <person name="Cheng J.F."/>
            <person name="Lucas S."/>
            <person name="Land M."/>
            <person name="Chen F."/>
            <person name="Bruce D."/>
            <person name="Goodwin L."/>
            <person name="Pitluck S."/>
            <person name="Ivanova N."/>
            <person name="Mavromatis K."/>
            <person name="Mikhailova N."/>
            <person name="Pati A."/>
            <person name="Chen A."/>
            <person name="Palaniappan K."/>
            <person name="Hauser L."/>
            <person name="Chang Y.J."/>
            <person name="Jeffries C.D."/>
            <person name="Munk C."/>
            <person name="Kiss H."/>
            <person name="Chain P."/>
            <person name="Han C."/>
            <person name="Brettin T."/>
            <person name="Detter J.C."/>
            <person name="Schuler E."/>
            <person name="Goker M."/>
            <person name="Rohde M."/>
            <person name="Bristow J."/>
            <person name="Eisen J.A."/>
            <person name="Markowitz V."/>
            <person name="Hugenholtz P."/>
            <person name="Kyrpides N.C."/>
            <person name="Klenk H.P."/>
        </authorList>
    </citation>
    <scope>NUCLEOTIDE SEQUENCE [LARGE SCALE GENOMIC DNA]</scope>
    <source>
        <strain evidence="4">ATCC 49802 / DSM 20745 / S 6022</strain>
    </source>
</reference>
<organism evidence="3 4">
    <name type="scientific">Sphaerobacter thermophilus (strain ATCC 49802 / DSM 20745 / KCCM 41009 / NCIMB 13125 / S 6022)</name>
    <dbReference type="NCBI Taxonomy" id="479434"/>
    <lineage>
        <taxon>Bacteria</taxon>
        <taxon>Pseudomonadati</taxon>
        <taxon>Thermomicrobiota</taxon>
        <taxon>Thermomicrobia</taxon>
        <taxon>Sphaerobacterales</taxon>
        <taxon>Sphaerobacterineae</taxon>
        <taxon>Sphaerobacteraceae</taxon>
        <taxon>Sphaerobacter</taxon>
    </lineage>
</organism>
<feature type="transmembrane region" description="Helical" evidence="2">
    <location>
        <begin position="26"/>
        <end position="47"/>
    </location>
</feature>
<dbReference type="Pfam" id="PF11209">
    <property type="entry name" value="LmeA"/>
    <property type="match status" value="1"/>
</dbReference>
<dbReference type="KEGG" id="sti:Sthe_2641"/>
<evidence type="ECO:0000313" key="4">
    <source>
        <dbReference type="Proteomes" id="UP000002027"/>
    </source>
</evidence>
<dbReference type="InterPro" id="IPR021373">
    <property type="entry name" value="DUF2993"/>
</dbReference>
<feature type="region of interest" description="Disordered" evidence="1">
    <location>
        <begin position="63"/>
        <end position="91"/>
    </location>
</feature>
<gene>
    <name evidence="3" type="ordered locus">Sthe_2641</name>
</gene>
<protein>
    <recommendedName>
        <fullName evidence="5">DUF2993 domain-containing protein</fullName>
    </recommendedName>
</protein>
<reference evidence="4" key="1">
    <citation type="submission" date="2009-11" db="EMBL/GenBank/DDBJ databases">
        <title>The complete chromosome 2 of Sphaerobacter thermophilus DSM 20745.</title>
        <authorList>
            <person name="Lucas S."/>
            <person name="Copeland A."/>
            <person name="Lapidus A."/>
            <person name="Glavina del Rio T."/>
            <person name="Dalin E."/>
            <person name="Tice H."/>
            <person name="Bruce D."/>
            <person name="Goodwin L."/>
            <person name="Pitluck S."/>
            <person name="Kyrpides N."/>
            <person name="Mavromatis K."/>
            <person name="Ivanova N."/>
            <person name="Mikhailova N."/>
            <person name="LaButti K.M."/>
            <person name="Clum A."/>
            <person name="Sun H.I."/>
            <person name="Brettin T."/>
            <person name="Detter J.C."/>
            <person name="Han C."/>
            <person name="Larimer F."/>
            <person name="Land M."/>
            <person name="Hauser L."/>
            <person name="Markowitz V."/>
            <person name="Cheng J.F."/>
            <person name="Hugenholtz P."/>
            <person name="Woyke T."/>
            <person name="Wu D."/>
            <person name="Steenblock K."/>
            <person name="Schneider S."/>
            <person name="Pukall R."/>
            <person name="Goeker M."/>
            <person name="Klenk H.P."/>
            <person name="Eisen J.A."/>
        </authorList>
    </citation>
    <scope>NUCLEOTIDE SEQUENCE [LARGE SCALE GENOMIC DNA]</scope>
    <source>
        <strain evidence="4">ATCC 49802 / DSM 20745 / S 6022</strain>
    </source>
</reference>
<dbReference type="RefSeq" id="WP_012873093.1">
    <property type="nucleotide sequence ID" value="NC_013524.1"/>
</dbReference>
<keyword evidence="2" id="KW-0472">Membrane</keyword>
<sequence>MRPAPAVQARTQYREWERGPGVGRRVVGCLAVMVVTVVLVLAGLATFSSVVRPYVARTITERLSPATSQSSEEPAAPAVVSVPTPSPGTRQVTVTQEDLNQRIEANRDRIRPLESAQVQITPDAFAIELRAFGLSGRYEGQVTVVDGELQLTDGRITGPLGWLIPVAPLESALNDQLRNGLNQSGVAVDSVTLQEGQMTITLAPAAG</sequence>
<evidence type="ECO:0000256" key="1">
    <source>
        <dbReference type="SAM" id="MobiDB-lite"/>
    </source>
</evidence>
<dbReference type="HOGENOM" id="CLU_1325653_0_0_0"/>
<dbReference type="AlphaFoldDB" id="D1C8B2"/>
<dbReference type="InParanoid" id="D1C8B2"/>
<accession>D1C8B2</accession>
<dbReference type="Proteomes" id="UP000002027">
    <property type="component" value="Chromosome 2"/>
</dbReference>
<evidence type="ECO:0000313" key="3">
    <source>
        <dbReference type="EMBL" id="ACZ40055.1"/>
    </source>
</evidence>
<proteinExistence type="predicted"/>
<evidence type="ECO:0008006" key="5">
    <source>
        <dbReference type="Google" id="ProtNLM"/>
    </source>
</evidence>
<dbReference type="EMBL" id="CP001824">
    <property type="protein sequence ID" value="ACZ40055.1"/>
    <property type="molecule type" value="Genomic_DNA"/>
</dbReference>
<feature type="compositionally biased region" description="Low complexity" evidence="1">
    <location>
        <begin position="70"/>
        <end position="83"/>
    </location>
</feature>
<name>D1C8B2_SPHTD</name>